<feature type="transmembrane region" description="Helical" evidence="18">
    <location>
        <begin position="1085"/>
        <end position="1102"/>
    </location>
</feature>
<evidence type="ECO:0000256" key="16">
    <source>
        <dbReference type="ARBA" id="ARBA00048694"/>
    </source>
</evidence>
<dbReference type="SFLD" id="SFLDG00002">
    <property type="entry name" value="C1.7:_P-type_atpase_like"/>
    <property type="match status" value="1"/>
</dbReference>
<dbReference type="Gene3D" id="1.20.1110.10">
    <property type="entry name" value="Calcium-transporting ATPase, transmembrane domain"/>
    <property type="match status" value="1"/>
</dbReference>
<dbReference type="GO" id="GO:0006874">
    <property type="term" value="P:intracellular calcium ion homeostasis"/>
    <property type="evidence" value="ECO:0007669"/>
    <property type="project" value="TreeGrafter"/>
</dbReference>
<dbReference type="InterPro" id="IPR008250">
    <property type="entry name" value="ATPase_P-typ_transduc_dom_A_sf"/>
</dbReference>
<dbReference type="EC" id="7.2.2.10" evidence="18"/>
<proteinExistence type="inferred from homology"/>
<evidence type="ECO:0000256" key="4">
    <source>
        <dbReference type="ARBA" id="ARBA00022568"/>
    </source>
</evidence>
<organism evidence="23 24">
    <name type="scientific">Podospora fimiseda</name>
    <dbReference type="NCBI Taxonomy" id="252190"/>
    <lineage>
        <taxon>Eukaryota</taxon>
        <taxon>Fungi</taxon>
        <taxon>Dikarya</taxon>
        <taxon>Ascomycota</taxon>
        <taxon>Pezizomycotina</taxon>
        <taxon>Sordariomycetes</taxon>
        <taxon>Sordariomycetidae</taxon>
        <taxon>Sordariales</taxon>
        <taxon>Podosporaceae</taxon>
        <taxon>Podospora</taxon>
    </lineage>
</organism>
<evidence type="ECO:0000256" key="3">
    <source>
        <dbReference type="ARBA" id="ARBA00022554"/>
    </source>
</evidence>
<dbReference type="PANTHER" id="PTHR24093">
    <property type="entry name" value="CATION TRANSPORTING ATPASE"/>
    <property type="match status" value="1"/>
</dbReference>
<dbReference type="SUPFAM" id="SSF81665">
    <property type="entry name" value="Calcium ATPase, transmembrane domain M"/>
    <property type="match status" value="1"/>
</dbReference>
<comment type="subcellular location">
    <subcellularLocation>
        <location evidence="18">Membrane</location>
        <topology evidence="18">Multi-pass membrane protein</topology>
    </subcellularLocation>
    <subcellularLocation>
        <location evidence="1">Vacuole membrane</location>
        <topology evidence="1">Multi-pass membrane protein</topology>
    </subcellularLocation>
</comment>
<feature type="transmembrane region" description="Helical" evidence="18">
    <location>
        <begin position="1052"/>
        <end position="1070"/>
    </location>
</feature>
<keyword evidence="14 18" id="KW-0472">Membrane</keyword>
<feature type="compositionally biased region" description="Basic and acidic residues" evidence="19">
    <location>
        <begin position="26"/>
        <end position="37"/>
    </location>
</feature>
<dbReference type="Proteomes" id="UP001301958">
    <property type="component" value="Unassembled WGS sequence"/>
</dbReference>
<dbReference type="Gene3D" id="2.70.150.10">
    <property type="entry name" value="Calcium-transporting ATPase, cytoplasmic transduction domain A"/>
    <property type="match status" value="1"/>
</dbReference>
<evidence type="ECO:0000313" key="24">
    <source>
        <dbReference type="Proteomes" id="UP001301958"/>
    </source>
</evidence>
<evidence type="ECO:0000256" key="6">
    <source>
        <dbReference type="ARBA" id="ARBA00022723"/>
    </source>
</evidence>
<dbReference type="SFLD" id="SFLDF00027">
    <property type="entry name" value="p-type_atpase"/>
    <property type="match status" value="1"/>
</dbReference>
<dbReference type="InterPro" id="IPR023214">
    <property type="entry name" value="HAD_sf"/>
</dbReference>
<dbReference type="Gene3D" id="3.40.50.1000">
    <property type="entry name" value="HAD superfamily/HAD-like"/>
    <property type="match status" value="1"/>
</dbReference>
<dbReference type="InterPro" id="IPR023298">
    <property type="entry name" value="ATPase_P-typ_TM_dom_sf"/>
</dbReference>
<dbReference type="Pfam" id="PF00690">
    <property type="entry name" value="Cation_ATPase_N"/>
    <property type="match status" value="1"/>
</dbReference>
<reference evidence="23" key="2">
    <citation type="submission" date="2023-05" db="EMBL/GenBank/DDBJ databases">
        <authorList>
            <consortium name="Lawrence Berkeley National Laboratory"/>
            <person name="Steindorff A."/>
            <person name="Hensen N."/>
            <person name="Bonometti L."/>
            <person name="Westerberg I."/>
            <person name="Brannstrom I.O."/>
            <person name="Guillou S."/>
            <person name="Cros-Aarteil S."/>
            <person name="Calhoun S."/>
            <person name="Haridas S."/>
            <person name="Kuo A."/>
            <person name="Mondo S."/>
            <person name="Pangilinan J."/>
            <person name="Riley R."/>
            <person name="Labutti K."/>
            <person name="Andreopoulos B."/>
            <person name="Lipzen A."/>
            <person name="Chen C."/>
            <person name="Yanf M."/>
            <person name="Daum C."/>
            <person name="Ng V."/>
            <person name="Clum A."/>
            <person name="Ohm R."/>
            <person name="Martin F."/>
            <person name="Silar P."/>
            <person name="Natvig D."/>
            <person name="Lalanne C."/>
            <person name="Gautier V."/>
            <person name="Ament-Velasquez S.L."/>
            <person name="Kruys A."/>
            <person name="Hutchinson M.I."/>
            <person name="Powell A.J."/>
            <person name="Barry K."/>
            <person name="Miller A.N."/>
            <person name="Grigoriev I.V."/>
            <person name="Debuchy R."/>
            <person name="Gladieux P."/>
            <person name="Thoren M.H."/>
            <person name="Johannesson H."/>
        </authorList>
    </citation>
    <scope>NUCLEOTIDE SEQUENCE</scope>
    <source>
        <strain evidence="23">CBS 990.96</strain>
    </source>
</reference>
<feature type="region of interest" description="Disordered" evidence="19">
    <location>
        <begin position="1128"/>
        <end position="1172"/>
    </location>
</feature>
<dbReference type="PROSITE" id="PS00154">
    <property type="entry name" value="ATPASE_E1_E2"/>
    <property type="match status" value="1"/>
</dbReference>
<dbReference type="FunFam" id="2.70.150.10:FF:000028">
    <property type="entry name" value="Calcium-transporting ATPase"/>
    <property type="match status" value="1"/>
</dbReference>
<evidence type="ECO:0000256" key="13">
    <source>
        <dbReference type="ARBA" id="ARBA00023065"/>
    </source>
</evidence>
<evidence type="ECO:0000259" key="20">
    <source>
        <dbReference type="Pfam" id="PF00122"/>
    </source>
</evidence>
<evidence type="ECO:0000256" key="14">
    <source>
        <dbReference type="ARBA" id="ARBA00023136"/>
    </source>
</evidence>
<keyword evidence="12 18" id="KW-1133">Transmembrane helix</keyword>
<comment type="caution">
    <text evidence="23">The sequence shown here is derived from an EMBL/GenBank/DDBJ whole genome shotgun (WGS) entry which is preliminary data.</text>
</comment>
<keyword evidence="6" id="KW-0479">Metal-binding</keyword>
<feature type="transmembrane region" description="Helical" evidence="18">
    <location>
        <begin position="444"/>
        <end position="474"/>
    </location>
</feature>
<dbReference type="FunFam" id="1.20.1110.10:FF:000039">
    <property type="entry name" value="Calcium-transporting ATPase"/>
    <property type="match status" value="1"/>
</dbReference>
<keyword evidence="11" id="KW-1278">Translocase</keyword>
<evidence type="ECO:0000259" key="22">
    <source>
        <dbReference type="Pfam" id="PF00690"/>
    </source>
</evidence>
<feature type="domain" description="Cation-transporting P-type ATPase C-terminal" evidence="21">
    <location>
        <begin position="928"/>
        <end position="1104"/>
    </location>
</feature>
<dbReference type="InterPro" id="IPR006408">
    <property type="entry name" value="P-type_ATPase_IIB"/>
</dbReference>
<dbReference type="AlphaFoldDB" id="A0AAN7BIV1"/>
<feature type="domain" description="P-type ATPase A" evidence="20">
    <location>
        <begin position="265"/>
        <end position="386"/>
    </location>
</feature>
<dbReference type="FunFam" id="3.40.50.1000:FF:000018">
    <property type="entry name" value="Calcium-transporting ATPase"/>
    <property type="match status" value="1"/>
</dbReference>
<feature type="compositionally biased region" description="Gly residues" evidence="19">
    <location>
        <begin position="1214"/>
        <end position="1225"/>
    </location>
</feature>
<evidence type="ECO:0000256" key="12">
    <source>
        <dbReference type="ARBA" id="ARBA00022989"/>
    </source>
</evidence>
<evidence type="ECO:0000256" key="19">
    <source>
        <dbReference type="SAM" id="MobiDB-lite"/>
    </source>
</evidence>
<dbReference type="CDD" id="cd02081">
    <property type="entry name" value="P-type_ATPase_Ca_PMCA-like"/>
    <property type="match status" value="1"/>
</dbReference>
<feature type="region of interest" description="Disordered" evidence="19">
    <location>
        <begin position="1199"/>
        <end position="1225"/>
    </location>
</feature>
<reference evidence="23" key="1">
    <citation type="journal article" date="2023" name="Mol. Phylogenet. Evol.">
        <title>Genome-scale phylogeny and comparative genomics of the fungal order Sordariales.</title>
        <authorList>
            <person name="Hensen N."/>
            <person name="Bonometti L."/>
            <person name="Westerberg I."/>
            <person name="Brannstrom I.O."/>
            <person name="Guillou S."/>
            <person name="Cros-Aarteil S."/>
            <person name="Calhoun S."/>
            <person name="Haridas S."/>
            <person name="Kuo A."/>
            <person name="Mondo S."/>
            <person name="Pangilinan J."/>
            <person name="Riley R."/>
            <person name="LaButti K."/>
            <person name="Andreopoulos B."/>
            <person name="Lipzen A."/>
            <person name="Chen C."/>
            <person name="Yan M."/>
            <person name="Daum C."/>
            <person name="Ng V."/>
            <person name="Clum A."/>
            <person name="Steindorff A."/>
            <person name="Ohm R.A."/>
            <person name="Martin F."/>
            <person name="Silar P."/>
            <person name="Natvig D.O."/>
            <person name="Lalanne C."/>
            <person name="Gautier V."/>
            <person name="Ament-Velasquez S.L."/>
            <person name="Kruys A."/>
            <person name="Hutchinson M.I."/>
            <person name="Powell A.J."/>
            <person name="Barry K."/>
            <person name="Miller A.N."/>
            <person name="Grigoriev I.V."/>
            <person name="Debuchy R."/>
            <person name="Gladieux P."/>
            <person name="Hiltunen Thoren M."/>
            <person name="Johannesson H."/>
        </authorList>
    </citation>
    <scope>NUCLEOTIDE SEQUENCE</scope>
    <source>
        <strain evidence="23">CBS 990.96</strain>
    </source>
</reference>
<evidence type="ECO:0000256" key="8">
    <source>
        <dbReference type="ARBA" id="ARBA00022837"/>
    </source>
</evidence>
<keyword evidence="3" id="KW-0926">Vacuole</keyword>
<dbReference type="NCBIfam" id="TIGR01494">
    <property type="entry name" value="ATPase_P-type"/>
    <property type="match status" value="2"/>
</dbReference>
<comment type="catalytic activity">
    <reaction evidence="16 18">
        <text>Ca(2+)(in) + ATP + H2O = Ca(2+)(out) + ADP + phosphate + H(+)</text>
        <dbReference type="Rhea" id="RHEA:18105"/>
        <dbReference type="ChEBI" id="CHEBI:15377"/>
        <dbReference type="ChEBI" id="CHEBI:15378"/>
        <dbReference type="ChEBI" id="CHEBI:29108"/>
        <dbReference type="ChEBI" id="CHEBI:30616"/>
        <dbReference type="ChEBI" id="CHEBI:43474"/>
        <dbReference type="ChEBI" id="CHEBI:456216"/>
        <dbReference type="EC" id="7.2.2.10"/>
    </reaction>
</comment>
<name>A0AAN7BIV1_9PEZI</name>
<dbReference type="InterPro" id="IPR023299">
    <property type="entry name" value="ATPase_P-typ_cyto_dom_N"/>
</dbReference>
<evidence type="ECO:0000259" key="21">
    <source>
        <dbReference type="Pfam" id="PF00689"/>
    </source>
</evidence>
<evidence type="ECO:0000256" key="7">
    <source>
        <dbReference type="ARBA" id="ARBA00022741"/>
    </source>
</evidence>
<evidence type="ECO:0000256" key="17">
    <source>
        <dbReference type="ARBA" id="ARBA00059328"/>
    </source>
</evidence>
<evidence type="ECO:0000313" key="23">
    <source>
        <dbReference type="EMBL" id="KAK4224301.1"/>
    </source>
</evidence>
<comment type="caution">
    <text evidence="18">Lacks conserved residue(s) required for the propagation of feature annotation.</text>
</comment>
<dbReference type="GO" id="GO:0046872">
    <property type="term" value="F:metal ion binding"/>
    <property type="evidence" value="ECO:0007669"/>
    <property type="project" value="UniProtKB-KW"/>
</dbReference>
<evidence type="ECO:0000256" key="15">
    <source>
        <dbReference type="ARBA" id="ARBA00038148"/>
    </source>
</evidence>
<feature type="compositionally biased region" description="Basic and acidic residues" evidence="19">
    <location>
        <begin position="1145"/>
        <end position="1158"/>
    </location>
</feature>
<dbReference type="EMBL" id="MU865397">
    <property type="protein sequence ID" value="KAK4224301.1"/>
    <property type="molecule type" value="Genomic_DNA"/>
</dbReference>
<dbReference type="GO" id="GO:0005524">
    <property type="term" value="F:ATP binding"/>
    <property type="evidence" value="ECO:0007669"/>
    <property type="project" value="UniProtKB-KW"/>
</dbReference>
<evidence type="ECO:0000256" key="1">
    <source>
        <dbReference type="ARBA" id="ARBA00004128"/>
    </source>
</evidence>
<dbReference type="InterPro" id="IPR036412">
    <property type="entry name" value="HAD-like_sf"/>
</dbReference>
<feature type="transmembrane region" description="Helical" evidence="18">
    <location>
        <begin position="407"/>
        <end position="424"/>
    </location>
</feature>
<dbReference type="InterPro" id="IPR044492">
    <property type="entry name" value="P_typ_ATPase_HD_dom"/>
</dbReference>
<feature type="transmembrane region" description="Helical" evidence="18">
    <location>
        <begin position="228"/>
        <end position="248"/>
    </location>
</feature>
<feature type="region of interest" description="Disordered" evidence="19">
    <location>
        <begin position="1"/>
        <end position="55"/>
    </location>
</feature>
<accession>A0AAN7BIV1</accession>
<dbReference type="PRINTS" id="PR00119">
    <property type="entry name" value="CATATPASE"/>
</dbReference>
<dbReference type="GO" id="GO:0005388">
    <property type="term" value="F:P-type calcium transporter activity"/>
    <property type="evidence" value="ECO:0007669"/>
    <property type="project" value="UniProtKB-EC"/>
</dbReference>
<keyword evidence="4 18" id="KW-0109">Calcium transport</keyword>
<dbReference type="Pfam" id="PF00689">
    <property type="entry name" value="Cation_ATPase_C"/>
    <property type="match status" value="1"/>
</dbReference>
<comment type="function">
    <text evidence="17">This magnesium-dependent enzyme catalyzes the hydrolysis of ATP coupled with the transport of calcium. Transports the calcium to the vacuole and participates in the control of the cytosolic free calcium.</text>
</comment>
<dbReference type="InterPro" id="IPR006068">
    <property type="entry name" value="ATPase_P-typ_cation-transptr_C"/>
</dbReference>
<evidence type="ECO:0000256" key="10">
    <source>
        <dbReference type="ARBA" id="ARBA00022842"/>
    </source>
</evidence>
<dbReference type="SUPFAM" id="SSF81653">
    <property type="entry name" value="Calcium ATPase, transduction domain A"/>
    <property type="match status" value="1"/>
</dbReference>
<feature type="domain" description="Cation-transporting P-type ATPase N-terminal" evidence="22">
    <location>
        <begin position="163"/>
        <end position="208"/>
    </location>
</feature>
<evidence type="ECO:0000256" key="18">
    <source>
        <dbReference type="RuleBase" id="RU361146"/>
    </source>
</evidence>
<evidence type="ECO:0000256" key="2">
    <source>
        <dbReference type="ARBA" id="ARBA00022448"/>
    </source>
</evidence>
<evidence type="ECO:0000256" key="11">
    <source>
        <dbReference type="ARBA" id="ARBA00022967"/>
    </source>
</evidence>
<gene>
    <name evidence="23" type="ORF">QBC38DRAFT_485800</name>
</gene>
<keyword evidence="10" id="KW-0460">Magnesium</keyword>
<keyword evidence="8 18" id="KW-0106">Calcium</keyword>
<keyword evidence="2 18" id="KW-0813">Transport</keyword>
<dbReference type="GO" id="GO:0016887">
    <property type="term" value="F:ATP hydrolysis activity"/>
    <property type="evidence" value="ECO:0007669"/>
    <property type="project" value="InterPro"/>
</dbReference>
<dbReference type="InterPro" id="IPR018303">
    <property type="entry name" value="ATPase_P-typ_P_site"/>
</dbReference>
<keyword evidence="13 18" id="KW-0406">Ion transport</keyword>
<dbReference type="GO" id="GO:0005774">
    <property type="term" value="C:vacuolar membrane"/>
    <property type="evidence" value="ECO:0007669"/>
    <property type="project" value="UniProtKB-SubCell"/>
</dbReference>
<keyword evidence="5 18" id="KW-0812">Transmembrane</keyword>
<dbReference type="GO" id="GO:0005886">
    <property type="term" value="C:plasma membrane"/>
    <property type="evidence" value="ECO:0007669"/>
    <property type="project" value="TreeGrafter"/>
</dbReference>
<comment type="function">
    <text evidence="18">Catalyzes the hydrolysis of ATP coupled with the transport of calcium.</text>
</comment>
<protein>
    <recommendedName>
        <fullName evidence="18">Calcium-transporting ATPase</fullName>
        <ecNumber evidence="18">7.2.2.10</ecNumber>
    </recommendedName>
</protein>
<sequence length="1225" mass="132306">MADPDPPTRKSIDKASKPATPSNDSDGPRETASKGESAKANGHGAGFHFDLDDALTPDPGSEDMFIIHDNKFAYSPGQLSKTLNPKSLNAFYALGGLAGLEKGLRTNRDTGLSPDESALDGTVEFEDVAPKGTPKYGHHGNTEPEVQEGNVAATTAPTHEKGSAFADRKRIFRDNRLPEKKSKTLLELAWITYNDKVLILLTFAAVISLALGLYQTFGVKHDGAKVEWVEGVAIMVAIVIVVVVGTLNDWQMERQFNKLNAKRDDRTVKVIRAGKSVEVSVYDIMVGDVMHLFAGDMIPVDGIFINGHGVKCDESSATGESDLLKKTAADEVFAVLQKIAEGGQVPANIDKLDPFIISGSKVNEGTGTFLVTAVGVNSCYGRTMMSLQTDQEDTPLQKKLNVLADNIAWFGGGAALLLFVVLFIKFCAGLPTNNGTPDEKGQQFLRLFITSVTVVVVAVPEGLPLAVTLALAFATTRMMRDNNLVRVLKACETMGNATTVCSDKTGTLTQNKMTVVATTLGKSISFGGTDAPLDEEAKFDTEKSAPNVIPNVPIADFVKGLSNTTKRLIIQSNAVNSTAFEGDADGEKTFIGSKTEVALLTLSRDHLGSGPVQEERSNANVVQVLPFDSAVKFMATVVQLENGKFRAYVKGASEILLGKCTKVIADPSSEELTTADLTEEDKEMFSQTITSYAGQTLRTIGSSYRDFDSWPPPELAGETDLTAAKFDMLHNNMTLVAIFGIKDPLRETVKGAIQDCKRAGVKVRMVTGDNILTGRAIAKECGIYNPQDGGIAMEGPVFRRKTKEELHALVPKLEVLARSSPEDKRVLVETLKDLGETVAVTGDGTNDAPALKKADIGFAMGIAGTEVAKEAAEIILMDDNFASIIKGISWGRAVNDAVRKFLQFQLTVNVTAVVLTFVSAVASDKEESVLNAVQLLWVNLIMDTFAALALATDPPAPSILDRAPDKKSAPLISTRMGKMIIGQAICQLAITLVLNFGGPTLLDYDMTNEDDAIHLATLIFNTFVWLQIFNALNNRRLDNRLNIFEGITKNKFFIIIMFIMVGGQILIIFVGKEAFKIKPLDGKEWGLSIGLGAISIPWGMVIRKFPDHWAEAMTPDLSKLKFWGKKKKANNKDDPEKIISGTSAEDGKQPVPKDKDVSSDSDESERQFGPPLRVMTSIRGNRARVHQSRLGQALHDTKVKVKDRVSSKVDVSGTAGGGLMGRSTV</sequence>
<comment type="similarity">
    <text evidence="15 18">Belongs to the cation transport ATPase (P-type) (TC 3.A.3) family.</text>
</comment>
<dbReference type="SUPFAM" id="SSF81660">
    <property type="entry name" value="Metal cation-transporting ATPase, ATP-binding domain N"/>
    <property type="match status" value="1"/>
</dbReference>
<dbReference type="Pfam" id="PF00122">
    <property type="entry name" value="E1-E2_ATPase"/>
    <property type="match status" value="1"/>
</dbReference>
<dbReference type="InterPro" id="IPR059000">
    <property type="entry name" value="ATPase_P-type_domA"/>
</dbReference>
<dbReference type="NCBIfam" id="TIGR01517">
    <property type="entry name" value="ATPase-IIB_Ca"/>
    <property type="match status" value="1"/>
</dbReference>
<dbReference type="SUPFAM" id="SSF56784">
    <property type="entry name" value="HAD-like"/>
    <property type="match status" value="1"/>
</dbReference>
<dbReference type="Gene3D" id="3.40.1110.10">
    <property type="entry name" value="Calcium-transporting ATPase, cytoplasmic domain N"/>
    <property type="match status" value="1"/>
</dbReference>
<dbReference type="Pfam" id="PF13246">
    <property type="entry name" value="Cation_ATPase"/>
    <property type="match status" value="1"/>
</dbReference>
<keyword evidence="9 18" id="KW-0067">ATP-binding</keyword>
<feature type="transmembrane region" description="Helical" evidence="18">
    <location>
        <begin position="197"/>
        <end position="216"/>
    </location>
</feature>
<feature type="transmembrane region" description="Helical" evidence="18">
    <location>
        <begin position="1013"/>
        <end position="1032"/>
    </location>
</feature>
<evidence type="ECO:0000256" key="5">
    <source>
        <dbReference type="ARBA" id="ARBA00022692"/>
    </source>
</evidence>
<evidence type="ECO:0000256" key="9">
    <source>
        <dbReference type="ARBA" id="ARBA00022840"/>
    </source>
</evidence>
<keyword evidence="24" id="KW-1185">Reference proteome</keyword>
<dbReference type="PANTHER" id="PTHR24093:SF369">
    <property type="entry name" value="CALCIUM-TRANSPORTING ATPASE"/>
    <property type="match status" value="1"/>
</dbReference>
<dbReference type="FunFam" id="3.40.1110.10:FF:000031">
    <property type="entry name" value="Calcium-transporting ATPase"/>
    <property type="match status" value="1"/>
</dbReference>
<dbReference type="InterPro" id="IPR001757">
    <property type="entry name" value="P_typ_ATPase"/>
</dbReference>
<dbReference type="InterPro" id="IPR004014">
    <property type="entry name" value="ATPase_P-typ_cation-transptr_N"/>
</dbReference>
<dbReference type="SFLD" id="SFLDS00003">
    <property type="entry name" value="Haloacid_Dehalogenase"/>
    <property type="match status" value="1"/>
</dbReference>
<keyword evidence="7 18" id="KW-0547">Nucleotide-binding</keyword>
<feature type="transmembrane region" description="Helical" evidence="18">
    <location>
        <begin position="980"/>
        <end position="1001"/>
    </location>
</feature>
<dbReference type="Pfam" id="PF08282">
    <property type="entry name" value="Hydrolase_3"/>
    <property type="match status" value="1"/>
</dbReference>
<feature type="compositionally biased region" description="Basic and acidic residues" evidence="19">
    <location>
        <begin position="1"/>
        <end position="16"/>
    </location>
</feature>